<keyword evidence="9" id="KW-1185">Reference proteome</keyword>
<accession>A0A839RRZ1</accession>
<evidence type="ECO:0000256" key="7">
    <source>
        <dbReference type="SAM" id="Phobius"/>
    </source>
</evidence>
<evidence type="ECO:0000256" key="1">
    <source>
        <dbReference type="ARBA" id="ARBA00004651"/>
    </source>
</evidence>
<dbReference type="Gene3D" id="1.10.287.3510">
    <property type="match status" value="1"/>
</dbReference>
<gene>
    <name evidence="8" type="ORF">FHU29_003110</name>
</gene>
<sequence length="102" mass="10887">MSRAELFIIVGVALFVFGAARMLLTADLIRRVVALNVAGAGVFLILMSLATVRDASEPDPVLHALVLTGIVITVSITGFALALIRRIERTEAVRNSPRESDG</sequence>
<comment type="subcellular location">
    <subcellularLocation>
        <location evidence="1">Cell membrane</location>
        <topology evidence="1">Multi-pass membrane protein</topology>
    </subcellularLocation>
</comment>
<feature type="transmembrane region" description="Helical" evidence="7">
    <location>
        <begin position="6"/>
        <end position="24"/>
    </location>
</feature>
<keyword evidence="5 7" id="KW-1133">Transmembrane helix</keyword>
<dbReference type="InterPro" id="IPR039428">
    <property type="entry name" value="NUOK/Mnh_C1-like"/>
</dbReference>
<dbReference type="PANTHER" id="PTHR34583:SF2">
    <property type="entry name" value="ANTIPORTER SUBUNIT MNHC2-RELATED"/>
    <property type="match status" value="1"/>
</dbReference>
<evidence type="ECO:0000313" key="8">
    <source>
        <dbReference type="EMBL" id="MBB3038641.1"/>
    </source>
</evidence>
<proteinExistence type="inferred from homology"/>
<evidence type="ECO:0000256" key="2">
    <source>
        <dbReference type="ARBA" id="ARBA00010388"/>
    </source>
</evidence>
<dbReference type="PANTHER" id="PTHR34583">
    <property type="entry name" value="ANTIPORTER SUBUNIT MNHC2-RELATED"/>
    <property type="match status" value="1"/>
</dbReference>
<dbReference type="RefSeq" id="WP_074390868.1">
    <property type="nucleotide sequence ID" value="NZ_BDDI01000008.1"/>
</dbReference>
<evidence type="ECO:0000256" key="4">
    <source>
        <dbReference type="ARBA" id="ARBA00022692"/>
    </source>
</evidence>
<dbReference type="Pfam" id="PF00420">
    <property type="entry name" value="Oxidored_q2"/>
    <property type="match status" value="1"/>
</dbReference>
<evidence type="ECO:0000313" key="9">
    <source>
        <dbReference type="Proteomes" id="UP000567922"/>
    </source>
</evidence>
<keyword evidence="3" id="KW-1003">Cell membrane</keyword>
<feature type="transmembrane region" description="Helical" evidence="7">
    <location>
        <begin position="33"/>
        <end position="52"/>
    </location>
</feature>
<dbReference type="EMBL" id="JACHWS010000003">
    <property type="protein sequence ID" value="MBB3038641.1"/>
    <property type="molecule type" value="Genomic_DNA"/>
</dbReference>
<dbReference type="InterPro" id="IPR050601">
    <property type="entry name" value="CPA3_antiporter_subunitC"/>
</dbReference>
<reference evidence="8 9" key="1">
    <citation type="submission" date="2020-08" db="EMBL/GenBank/DDBJ databases">
        <title>Sequencing the genomes of 1000 actinobacteria strains.</title>
        <authorList>
            <person name="Klenk H.-P."/>
        </authorList>
    </citation>
    <scope>NUCLEOTIDE SEQUENCE [LARGE SCALE GENOMIC DNA]</scope>
    <source>
        <strain evidence="8 9">DSM 45258</strain>
    </source>
</reference>
<feature type="transmembrane region" description="Helical" evidence="7">
    <location>
        <begin position="64"/>
        <end position="84"/>
    </location>
</feature>
<protein>
    <submittedName>
        <fullName evidence="8">Multicomponent Na+:H+ antiporter subunit C</fullName>
    </submittedName>
</protein>
<dbReference type="OrthoDB" id="1494613at2"/>
<dbReference type="AlphaFoldDB" id="A0A839RRZ1"/>
<comment type="similarity">
    <text evidence="2">Belongs to the CPA3 antiporters (TC 2.A.63) subunit C family.</text>
</comment>
<dbReference type="GO" id="GO:0005886">
    <property type="term" value="C:plasma membrane"/>
    <property type="evidence" value="ECO:0007669"/>
    <property type="project" value="UniProtKB-SubCell"/>
</dbReference>
<keyword evidence="6 7" id="KW-0472">Membrane</keyword>
<organism evidence="8 9">
    <name type="scientific">Hoyosella altamirensis</name>
    <dbReference type="NCBI Taxonomy" id="616997"/>
    <lineage>
        <taxon>Bacteria</taxon>
        <taxon>Bacillati</taxon>
        <taxon>Actinomycetota</taxon>
        <taxon>Actinomycetes</taxon>
        <taxon>Mycobacteriales</taxon>
        <taxon>Hoyosellaceae</taxon>
        <taxon>Hoyosella</taxon>
    </lineage>
</organism>
<evidence type="ECO:0000256" key="3">
    <source>
        <dbReference type="ARBA" id="ARBA00022475"/>
    </source>
</evidence>
<evidence type="ECO:0000256" key="5">
    <source>
        <dbReference type="ARBA" id="ARBA00022989"/>
    </source>
</evidence>
<dbReference type="Proteomes" id="UP000567922">
    <property type="component" value="Unassembled WGS sequence"/>
</dbReference>
<evidence type="ECO:0000256" key="6">
    <source>
        <dbReference type="ARBA" id="ARBA00023136"/>
    </source>
</evidence>
<comment type="caution">
    <text evidence="8">The sequence shown here is derived from an EMBL/GenBank/DDBJ whole genome shotgun (WGS) entry which is preliminary data.</text>
</comment>
<keyword evidence="4 7" id="KW-0812">Transmembrane</keyword>
<name>A0A839RRZ1_9ACTN</name>